<sequence length="246" mass="28104">MIKDIKEQKTGGLTGEMFKVGAHFGYSRARRHPSTTPFIFTTKNRLDQIDLEKTAEQLAIAKEFVKKLAEANKVLLIVGTKPEAASVVKDNAFKAGLPHQTQRWVGGTLTNFSEIRRRMDTLEELLEKKERGELEKYTKKERLLLDEKIDRLNRFFGTLLMLKRTPDALFIIDSKHEKVAEAEARKMKIPVIALSDTDCDIHAIKYPIVGNDSARSSIEFFVKDILDTYKNSRPVVEKLPEETVKK</sequence>
<dbReference type="GO" id="GO:0006412">
    <property type="term" value="P:translation"/>
    <property type="evidence" value="ECO:0007669"/>
    <property type="project" value="UniProtKB-UniRule"/>
</dbReference>
<protein>
    <recommendedName>
        <fullName evidence="4 5">Small ribosomal subunit protein uS2</fullName>
    </recommendedName>
</protein>
<evidence type="ECO:0000256" key="3">
    <source>
        <dbReference type="ARBA" id="ARBA00023274"/>
    </source>
</evidence>
<evidence type="ECO:0000256" key="5">
    <source>
        <dbReference type="HAMAP-Rule" id="MF_00291"/>
    </source>
</evidence>
<dbReference type="InterPro" id="IPR001865">
    <property type="entry name" value="Ribosomal_uS2"/>
</dbReference>
<proteinExistence type="inferred from homology"/>
<dbReference type="InterPro" id="IPR005706">
    <property type="entry name" value="Ribosomal_uS2_bac/mit/plastid"/>
</dbReference>
<comment type="caution">
    <text evidence="6">The sequence shown here is derived from an EMBL/GenBank/DDBJ whole genome shotgun (WGS) entry which is preliminary data.</text>
</comment>
<evidence type="ECO:0000256" key="1">
    <source>
        <dbReference type="ARBA" id="ARBA00006242"/>
    </source>
</evidence>
<evidence type="ECO:0000313" key="7">
    <source>
        <dbReference type="Proteomes" id="UP000179880"/>
    </source>
</evidence>
<dbReference type="NCBIfam" id="TIGR01011">
    <property type="entry name" value="rpsB_bact"/>
    <property type="match status" value="1"/>
</dbReference>
<name>A0A1F6WHM6_9BACT</name>
<evidence type="ECO:0000256" key="2">
    <source>
        <dbReference type="ARBA" id="ARBA00022980"/>
    </source>
</evidence>
<gene>
    <name evidence="5" type="primary">rpsB</name>
    <name evidence="6" type="ORF">A3B93_02060</name>
</gene>
<reference evidence="6 7" key="1">
    <citation type="journal article" date="2016" name="Nat. Commun.">
        <title>Thousands of microbial genomes shed light on interconnected biogeochemical processes in an aquifer system.</title>
        <authorList>
            <person name="Anantharaman K."/>
            <person name="Brown C.T."/>
            <person name="Hug L.A."/>
            <person name="Sharon I."/>
            <person name="Castelle C.J."/>
            <person name="Probst A.J."/>
            <person name="Thomas B.C."/>
            <person name="Singh A."/>
            <person name="Wilkins M.J."/>
            <person name="Karaoz U."/>
            <person name="Brodie E.L."/>
            <person name="Williams K.H."/>
            <person name="Hubbard S.S."/>
            <person name="Banfield J.F."/>
        </authorList>
    </citation>
    <scope>NUCLEOTIDE SEQUENCE [LARGE SCALE GENOMIC DNA]</scope>
</reference>
<dbReference type="InterPro" id="IPR023591">
    <property type="entry name" value="Ribosomal_uS2_flav_dom_sf"/>
</dbReference>
<dbReference type="Pfam" id="PF00318">
    <property type="entry name" value="Ribosomal_S2"/>
    <property type="match status" value="1"/>
</dbReference>
<evidence type="ECO:0000256" key="4">
    <source>
        <dbReference type="ARBA" id="ARBA00035256"/>
    </source>
</evidence>
<comment type="similarity">
    <text evidence="1 5">Belongs to the universal ribosomal protein uS2 family.</text>
</comment>
<accession>A0A1F6WHM6</accession>
<dbReference type="CDD" id="cd01425">
    <property type="entry name" value="RPS2"/>
    <property type="match status" value="1"/>
</dbReference>
<dbReference type="SUPFAM" id="SSF52313">
    <property type="entry name" value="Ribosomal protein S2"/>
    <property type="match status" value="1"/>
</dbReference>
<keyword evidence="3 5" id="KW-0687">Ribonucleoprotein</keyword>
<dbReference type="PRINTS" id="PR00395">
    <property type="entry name" value="RIBOSOMALS2"/>
</dbReference>
<dbReference type="Gene3D" id="1.10.287.610">
    <property type="entry name" value="Helix hairpin bin"/>
    <property type="match status" value="1"/>
</dbReference>
<dbReference type="PANTHER" id="PTHR12534:SF0">
    <property type="entry name" value="SMALL RIBOSOMAL SUBUNIT PROTEIN US2M"/>
    <property type="match status" value="1"/>
</dbReference>
<dbReference type="GO" id="GO:0022627">
    <property type="term" value="C:cytosolic small ribosomal subunit"/>
    <property type="evidence" value="ECO:0007669"/>
    <property type="project" value="TreeGrafter"/>
</dbReference>
<keyword evidence="2 5" id="KW-0689">Ribosomal protein</keyword>
<dbReference type="Proteomes" id="UP000179880">
    <property type="component" value="Unassembled WGS sequence"/>
</dbReference>
<dbReference type="HAMAP" id="MF_00291_B">
    <property type="entry name" value="Ribosomal_uS2_B"/>
    <property type="match status" value="1"/>
</dbReference>
<dbReference type="GO" id="GO:0003735">
    <property type="term" value="F:structural constituent of ribosome"/>
    <property type="evidence" value="ECO:0007669"/>
    <property type="project" value="InterPro"/>
</dbReference>
<dbReference type="PANTHER" id="PTHR12534">
    <property type="entry name" value="30S RIBOSOMAL PROTEIN S2 PROKARYOTIC AND ORGANELLAR"/>
    <property type="match status" value="1"/>
</dbReference>
<dbReference type="EMBL" id="MFUH01000034">
    <property type="protein sequence ID" value="OGI81286.1"/>
    <property type="molecule type" value="Genomic_DNA"/>
</dbReference>
<organism evidence="6 7">
    <name type="scientific">Candidatus Nomurabacteria bacterium RIFCSPHIGHO2_02_FULL_42_24</name>
    <dbReference type="NCBI Taxonomy" id="1801757"/>
    <lineage>
        <taxon>Bacteria</taxon>
        <taxon>Candidatus Nomuraibacteriota</taxon>
    </lineage>
</organism>
<dbReference type="Gene3D" id="3.40.50.10490">
    <property type="entry name" value="Glucose-6-phosphate isomerase like protein, domain 1"/>
    <property type="match status" value="1"/>
</dbReference>
<dbReference type="AlphaFoldDB" id="A0A1F6WHM6"/>
<evidence type="ECO:0000313" key="6">
    <source>
        <dbReference type="EMBL" id="OGI81286.1"/>
    </source>
</evidence>